<evidence type="ECO:0000313" key="9">
    <source>
        <dbReference type="Proteomes" id="UP001266305"/>
    </source>
</evidence>
<evidence type="ECO:0000256" key="5">
    <source>
        <dbReference type="ARBA" id="ARBA00023203"/>
    </source>
</evidence>
<evidence type="ECO:0000313" key="8">
    <source>
        <dbReference type="EMBL" id="KAK2111362.1"/>
    </source>
</evidence>
<evidence type="ECO:0000256" key="1">
    <source>
        <dbReference type="ARBA" id="ARBA00022741"/>
    </source>
</evidence>
<dbReference type="Pfam" id="PF00063">
    <property type="entry name" value="Myosin_head"/>
    <property type="match status" value="1"/>
</dbReference>
<dbReference type="PROSITE" id="PS51456">
    <property type="entry name" value="MYOSIN_MOTOR"/>
    <property type="match status" value="1"/>
</dbReference>
<keyword evidence="5 6" id="KW-0009">Actin-binding</keyword>
<evidence type="ECO:0000256" key="3">
    <source>
        <dbReference type="ARBA" id="ARBA00023123"/>
    </source>
</evidence>
<protein>
    <submittedName>
        <fullName evidence="8">Unconventional myosin-XIX</fullName>
    </submittedName>
</protein>
<gene>
    <name evidence="8" type="primary">MYO19_2</name>
    <name evidence="8" type="ORF">P7K49_011108</name>
</gene>
<feature type="domain" description="Myosin motor" evidence="7">
    <location>
        <begin position="1"/>
        <end position="309"/>
    </location>
</feature>
<organism evidence="8 9">
    <name type="scientific">Saguinus oedipus</name>
    <name type="common">Cotton-top tamarin</name>
    <name type="synonym">Oedipomidas oedipus</name>
    <dbReference type="NCBI Taxonomy" id="9490"/>
    <lineage>
        <taxon>Eukaryota</taxon>
        <taxon>Metazoa</taxon>
        <taxon>Chordata</taxon>
        <taxon>Craniata</taxon>
        <taxon>Vertebrata</taxon>
        <taxon>Euteleostomi</taxon>
        <taxon>Mammalia</taxon>
        <taxon>Eutheria</taxon>
        <taxon>Euarchontoglires</taxon>
        <taxon>Primates</taxon>
        <taxon>Haplorrhini</taxon>
        <taxon>Platyrrhini</taxon>
        <taxon>Cebidae</taxon>
        <taxon>Callitrichinae</taxon>
        <taxon>Saguinus</taxon>
    </lineage>
</organism>
<dbReference type="SUPFAM" id="SSF52540">
    <property type="entry name" value="P-loop containing nucleoside triphosphate hydrolases"/>
    <property type="match status" value="1"/>
</dbReference>
<reference evidence="8 9" key="1">
    <citation type="submission" date="2023-05" db="EMBL/GenBank/DDBJ databases">
        <title>B98-5 Cell Line De Novo Hybrid Assembly: An Optical Mapping Approach.</title>
        <authorList>
            <person name="Kananen K."/>
            <person name="Auerbach J.A."/>
            <person name="Kautto E."/>
            <person name="Blachly J.S."/>
        </authorList>
    </citation>
    <scope>NUCLEOTIDE SEQUENCE [LARGE SCALE GENOMIC DNA]</scope>
    <source>
        <strain evidence="8">B95-8</strain>
        <tissue evidence="8">Cell line</tissue>
    </source>
</reference>
<sequence length="309" mass="34123">MKFYAVVAASPASWESHKIAERIEQRILNSNPVMEAFGNACTLRNNNSSRFGKFIQLQLNRAQQLVGATVQTYLLEKTRVVCQAFSERNFHIFYQVSPEQAAFASGWRHLGYVYGVFHPCTCPGLSAGTSEPCDVATVSHSSYPNPTPIQAWAFLKSPSQPPTHPSPQICKGASEDERLQWHLPEGAAFSWLPNPERSLEEDCFEVTREAMLHLGIDTPTQNNIFKELSFCCCDCTRQENGPSQSWPTSRPLLLPTILFFTPPQVLAGLLHLGNIQFAASEDEAQPCQPMDDAKCEGQGCGIGQALSGT</sequence>
<dbReference type="InterPro" id="IPR036961">
    <property type="entry name" value="Kinesin_motor_dom_sf"/>
</dbReference>
<keyword evidence="1" id="KW-0547">Nucleotide-binding</keyword>
<dbReference type="EMBL" id="JASSZA010000005">
    <property type="protein sequence ID" value="KAK2111362.1"/>
    <property type="molecule type" value="Genomic_DNA"/>
</dbReference>
<evidence type="ECO:0000256" key="6">
    <source>
        <dbReference type="PROSITE-ProRule" id="PRU00782"/>
    </source>
</evidence>
<evidence type="ECO:0000256" key="2">
    <source>
        <dbReference type="ARBA" id="ARBA00022840"/>
    </source>
</evidence>
<keyword evidence="3 6" id="KW-0518">Myosin</keyword>
<proteinExistence type="inferred from homology"/>
<keyword evidence="9" id="KW-1185">Reference proteome</keyword>
<evidence type="ECO:0000256" key="4">
    <source>
        <dbReference type="ARBA" id="ARBA00023175"/>
    </source>
</evidence>
<dbReference type="SMART" id="SM00242">
    <property type="entry name" value="MYSc"/>
    <property type="match status" value="1"/>
</dbReference>
<dbReference type="Gene3D" id="3.40.850.10">
    <property type="entry name" value="Kinesin motor domain"/>
    <property type="match status" value="1"/>
</dbReference>
<keyword evidence="4" id="KW-0505">Motor protein</keyword>
<evidence type="ECO:0000259" key="7">
    <source>
        <dbReference type="PROSITE" id="PS51456"/>
    </source>
</evidence>
<dbReference type="InterPro" id="IPR001609">
    <property type="entry name" value="Myosin_head_motor_dom-like"/>
</dbReference>
<dbReference type="PANTHER" id="PTHR13140:SF289">
    <property type="entry name" value="UNCONVENTIONAL MYOSIN-XIX"/>
    <property type="match status" value="1"/>
</dbReference>
<keyword evidence="2" id="KW-0067">ATP-binding</keyword>
<dbReference type="PANTHER" id="PTHR13140">
    <property type="entry name" value="MYOSIN"/>
    <property type="match status" value="1"/>
</dbReference>
<dbReference type="Proteomes" id="UP001266305">
    <property type="component" value="Unassembled WGS sequence"/>
</dbReference>
<accession>A0ABQ9VPQ5</accession>
<comment type="caution">
    <text evidence="8">The sequence shown here is derived from an EMBL/GenBank/DDBJ whole genome shotgun (WGS) entry which is preliminary data.</text>
</comment>
<dbReference type="InterPro" id="IPR027417">
    <property type="entry name" value="P-loop_NTPase"/>
</dbReference>
<comment type="caution">
    <text evidence="6">Lacks conserved residue(s) required for the propagation of feature annotation.</text>
</comment>
<comment type="similarity">
    <text evidence="6">Belongs to the TRAFAC class myosin-kinesin ATPase superfamily. Myosin family.</text>
</comment>
<name>A0ABQ9VPQ5_SAGOE</name>